<dbReference type="CDD" id="cd06261">
    <property type="entry name" value="TM_PBP2"/>
    <property type="match status" value="2"/>
</dbReference>
<feature type="transmembrane region" description="Helical" evidence="8">
    <location>
        <begin position="111"/>
        <end position="136"/>
    </location>
</feature>
<keyword evidence="4" id="KW-1003">Cell membrane</keyword>
<feature type="transmembrane region" description="Helical" evidence="8">
    <location>
        <begin position="156"/>
        <end position="180"/>
    </location>
</feature>
<protein>
    <submittedName>
        <fullName evidence="11">ABC transporter permease subunit</fullName>
    </submittedName>
</protein>
<comment type="subcellular location">
    <subcellularLocation>
        <location evidence="1 8">Cell membrane</location>
        <topology evidence="1 8">Multi-pass membrane protein</topology>
    </subcellularLocation>
</comment>
<feature type="domain" description="ABC transmembrane type-1" evidence="10">
    <location>
        <begin position="400"/>
        <end position="588"/>
    </location>
</feature>
<proteinExistence type="inferred from homology"/>
<comment type="similarity">
    <text evidence="2">Belongs to the binding-protein-dependent transport system permease family. CysTW subfamily.</text>
</comment>
<sequence length="608" mass="65023">MSVDSSPERFTDGLATRPRRRPDHRWLTLVPLLAVLILLFVVPLCSLLVDSFRSAQGFTLENYREQVSSPVFWRAIRRTLVVAALSTGICVALGYGMAYALTRMPKRVRGVLLVVVLVPYFTSILIRSYAWIAILAPNGLVAQALALLGVETPPDLVFNQTGMLIGTVQILLPLALLPIYSVMSGIDRAPVRAAQSLGASPAVAHWHVYRPATSSAVMAAAALVFISTLGFYVTPALLGGPGDTLIAQSILVQFSNLVDPAGAAAQAALLLLIVLVLFAILFRHLAPSLSVGGTEPTPATTTARPGRRPPRGTAGPTERHEELRTLRARILDTGLDIVGRLRLPILLGSWILGAVLLVTPLVVVAIWSLSDATYLTFPPEEYSTRWFADYFTDEAWIDSTFLSLGLASTAAVVSVVIGGFGAFGLVRGPRRPRLPIAILVAMPLIVPPMIYSLGFFVLVAPHNLVGTRLGLILPYVVLGLPFSVSITAAALRNLDVRLENAARSLGAGSLSVLRHVLLPALRPALVSGFVFSFLAAFDDVVVATFMSGPTAVTLPLRMFQDIKLEVSPRTAVVAVVLLGAGAAAVLLRFVTAWLVRTVRVALSRLGDS</sequence>
<dbReference type="PANTHER" id="PTHR42929:SF5">
    <property type="entry name" value="ABC TRANSPORTER PERMEASE PROTEIN"/>
    <property type="match status" value="1"/>
</dbReference>
<evidence type="ECO:0000313" key="12">
    <source>
        <dbReference type="Proteomes" id="UP000253094"/>
    </source>
</evidence>
<comment type="caution">
    <text evidence="11">The sequence shown here is derived from an EMBL/GenBank/DDBJ whole genome shotgun (WGS) entry which is preliminary data.</text>
</comment>
<evidence type="ECO:0000256" key="2">
    <source>
        <dbReference type="ARBA" id="ARBA00007069"/>
    </source>
</evidence>
<dbReference type="EMBL" id="QOIL01000012">
    <property type="protein sequence ID" value="RCG28967.1"/>
    <property type="molecule type" value="Genomic_DNA"/>
</dbReference>
<organism evidence="11 12">
    <name type="scientific">Sphaerisporangium album</name>
    <dbReference type="NCBI Taxonomy" id="509200"/>
    <lineage>
        <taxon>Bacteria</taxon>
        <taxon>Bacillati</taxon>
        <taxon>Actinomycetota</taxon>
        <taxon>Actinomycetes</taxon>
        <taxon>Streptosporangiales</taxon>
        <taxon>Streptosporangiaceae</taxon>
        <taxon>Sphaerisporangium</taxon>
    </lineage>
</organism>
<dbReference type="GO" id="GO:0055085">
    <property type="term" value="P:transmembrane transport"/>
    <property type="evidence" value="ECO:0007669"/>
    <property type="project" value="InterPro"/>
</dbReference>
<feature type="transmembrane region" description="Helical" evidence="8">
    <location>
        <begin position="438"/>
        <end position="460"/>
    </location>
</feature>
<feature type="region of interest" description="Disordered" evidence="9">
    <location>
        <begin position="291"/>
        <end position="320"/>
    </location>
</feature>
<evidence type="ECO:0000256" key="3">
    <source>
        <dbReference type="ARBA" id="ARBA00022448"/>
    </source>
</evidence>
<feature type="transmembrane region" description="Helical" evidence="8">
    <location>
        <begin position="80"/>
        <end position="99"/>
    </location>
</feature>
<dbReference type="OrthoDB" id="9808619at2"/>
<feature type="transmembrane region" description="Helical" evidence="8">
    <location>
        <begin position="263"/>
        <end position="282"/>
    </location>
</feature>
<dbReference type="GO" id="GO:0005886">
    <property type="term" value="C:plasma membrane"/>
    <property type="evidence" value="ECO:0007669"/>
    <property type="project" value="UniProtKB-SubCell"/>
</dbReference>
<keyword evidence="6 8" id="KW-1133">Transmembrane helix</keyword>
<feature type="transmembrane region" description="Helical" evidence="8">
    <location>
        <begin position="216"/>
        <end position="234"/>
    </location>
</feature>
<dbReference type="Gene3D" id="1.10.3720.10">
    <property type="entry name" value="MetI-like"/>
    <property type="match status" value="2"/>
</dbReference>
<evidence type="ECO:0000256" key="8">
    <source>
        <dbReference type="RuleBase" id="RU363032"/>
    </source>
</evidence>
<gene>
    <name evidence="11" type="ORF">DQ384_21630</name>
</gene>
<keyword evidence="5 8" id="KW-0812">Transmembrane</keyword>
<dbReference type="PANTHER" id="PTHR42929">
    <property type="entry name" value="INNER MEMBRANE ABC TRANSPORTER PERMEASE PROTEIN YDCU-RELATED-RELATED"/>
    <property type="match status" value="1"/>
</dbReference>
<evidence type="ECO:0000313" key="11">
    <source>
        <dbReference type="EMBL" id="RCG28967.1"/>
    </source>
</evidence>
<reference evidence="11 12" key="1">
    <citation type="submission" date="2018-06" db="EMBL/GenBank/DDBJ databases">
        <title>Sphaerisporangium craniellae sp. nov., isolated from a marine sponge in the South China Sea.</title>
        <authorList>
            <person name="Li L."/>
        </authorList>
    </citation>
    <scope>NUCLEOTIDE SEQUENCE [LARGE SCALE GENOMIC DNA]</scope>
    <source>
        <strain evidence="11 12">CCTCC AA 208026</strain>
    </source>
</reference>
<dbReference type="RefSeq" id="WP_114030687.1">
    <property type="nucleotide sequence ID" value="NZ_QOIL01000012.1"/>
</dbReference>
<dbReference type="SUPFAM" id="SSF161098">
    <property type="entry name" value="MetI-like"/>
    <property type="match status" value="2"/>
</dbReference>
<dbReference type="Pfam" id="PF00528">
    <property type="entry name" value="BPD_transp_1"/>
    <property type="match status" value="2"/>
</dbReference>
<evidence type="ECO:0000256" key="7">
    <source>
        <dbReference type="ARBA" id="ARBA00023136"/>
    </source>
</evidence>
<evidence type="ECO:0000256" key="4">
    <source>
        <dbReference type="ARBA" id="ARBA00022475"/>
    </source>
</evidence>
<feature type="transmembrane region" description="Helical" evidence="8">
    <location>
        <begin position="571"/>
        <end position="595"/>
    </location>
</feature>
<evidence type="ECO:0000256" key="5">
    <source>
        <dbReference type="ARBA" id="ARBA00022692"/>
    </source>
</evidence>
<dbReference type="InterPro" id="IPR035906">
    <property type="entry name" value="MetI-like_sf"/>
</dbReference>
<dbReference type="Proteomes" id="UP000253094">
    <property type="component" value="Unassembled WGS sequence"/>
</dbReference>
<feature type="transmembrane region" description="Helical" evidence="8">
    <location>
        <begin position="472"/>
        <end position="491"/>
    </location>
</feature>
<evidence type="ECO:0000256" key="1">
    <source>
        <dbReference type="ARBA" id="ARBA00004651"/>
    </source>
</evidence>
<name>A0A367FGY7_9ACTN</name>
<accession>A0A367FGY7</accession>
<keyword evidence="12" id="KW-1185">Reference proteome</keyword>
<feature type="transmembrane region" description="Helical" evidence="8">
    <location>
        <begin position="401"/>
        <end position="426"/>
    </location>
</feature>
<evidence type="ECO:0000256" key="9">
    <source>
        <dbReference type="SAM" id="MobiDB-lite"/>
    </source>
</evidence>
<dbReference type="AlphaFoldDB" id="A0A367FGY7"/>
<keyword evidence="3 8" id="KW-0813">Transport</keyword>
<feature type="compositionally biased region" description="Low complexity" evidence="9">
    <location>
        <begin position="292"/>
        <end position="304"/>
    </location>
</feature>
<evidence type="ECO:0000256" key="6">
    <source>
        <dbReference type="ARBA" id="ARBA00022989"/>
    </source>
</evidence>
<keyword evidence="7 8" id="KW-0472">Membrane</keyword>
<feature type="domain" description="ABC transmembrane type-1" evidence="10">
    <location>
        <begin position="76"/>
        <end position="282"/>
    </location>
</feature>
<evidence type="ECO:0000259" key="10">
    <source>
        <dbReference type="PROSITE" id="PS50928"/>
    </source>
</evidence>
<feature type="transmembrane region" description="Helical" evidence="8">
    <location>
        <begin position="345"/>
        <end position="369"/>
    </location>
</feature>
<dbReference type="InterPro" id="IPR000515">
    <property type="entry name" value="MetI-like"/>
</dbReference>
<dbReference type="PROSITE" id="PS50928">
    <property type="entry name" value="ABC_TM1"/>
    <property type="match status" value="2"/>
</dbReference>
<feature type="transmembrane region" description="Helical" evidence="8">
    <location>
        <begin position="26"/>
        <end position="49"/>
    </location>
</feature>